<dbReference type="Proteomes" id="UP000235023">
    <property type="component" value="Unassembled WGS sequence"/>
</dbReference>
<evidence type="ECO:0000313" key="2">
    <source>
        <dbReference type="EMBL" id="PLN85944.1"/>
    </source>
</evidence>
<evidence type="ECO:0008006" key="4">
    <source>
        <dbReference type="Google" id="ProtNLM"/>
    </source>
</evidence>
<protein>
    <recommendedName>
        <fullName evidence="4">Cyanovirin-N domain-containing protein</fullName>
    </recommendedName>
</protein>
<evidence type="ECO:0000313" key="3">
    <source>
        <dbReference type="Proteomes" id="UP000235023"/>
    </source>
</evidence>
<proteinExistence type="predicted"/>
<keyword evidence="1" id="KW-0732">Signal</keyword>
<evidence type="ECO:0000256" key="1">
    <source>
        <dbReference type="SAM" id="SignalP"/>
    </source>
</evidence>
<feature type="chain" id="PRO_5014349714" description="Cyanovirin-N domain-containing protein" evidence="1">
    <location>
        <begin position="20"/>
        <end position="235"/>
    </location>
</feature>
<accession>A0A2J5I804</accession>
<feature type="signal peptide" evidence="1">
    <location>
        <begin position="1"/>
        <end position="19"/>
    </location>
</feature>
<sequence>MLRKSLLLGLSIHLAPALAGPLSSRAGPSEFELGDPYYLCLRDDGSIDRGAKATCDAGSSAAKLNDIREGSSGDVEFFYVDESNPSRNHVLNLDCAGGGSSSVTVTEIAPPTTITQFETDTITQFLPPATVTATVTGACSDNSWGNGGYGNNGYDNNGYDNNGYDNNGYDNNGYDNNGYDNNGYDNNDYGYNGGYGNNGYDNNGYNNNGYNNNGYNNNGYNNNGYNNNGYSGNGY</sequence>
<dbReference type="AlphaFoldDB" id="A0A2J5I804"/>
<gene>
    <name evidence="2" type="ORF">BDW42DRAFT_190446</name>
</gene>
<organism evidence="2 3">
    <name type="scientific">Aspergillus taichungensis</name>
    <dbReference type="NCBI Taxonomy" id="482145"/>
    <lineage>
        <taxon>Eukaryota</taxon>
        <taxon>Fungi</taxon>
        <taxon>Dikarya</taxon>
        <taxon>Ascomycota</taxon>
        <taxon>Pezizomycotina</taxon>
        <taxon>Eurotiomycetes</taxon>
        <taxon>Eurotiomycetidae</taxon>
        <taxon>Eurotiales</taxon>
        <taxon>Aspergillaceae</taxon>
        <taxon>Aspergillus</taxon>
        <taxon>Aspergillus subgen. Circumdati</taxon>
    </lineage>
</organism>
<reference evidence="3" key="1">
    <citation type="submission" date="2017-12" db="EMBL/GenBank/DDBJ databases">
        <authorList>
            <consortium name="DOE Joint Genome Institute"/>
            <person name="Mondo S.J."/>
            <person name="Kjaerbolling I."/>
            <person name="Vesth T.C."/>
            <person name="Frisvad J.C."/>
            <person name="Nybo J.L."/>
            <person name="Theobald S."/>
            <person name="Kuo A."/>
            <person name="Bowyer P."/>
            <person name="Matsuda Y."/>
            <person name="Lyhne E.K."/>
            <person name="Kogle M.E."/>
            <person name="Clum A."/>
            <person name="Lipzen A."/>
            <person name="Salamov A."/>
            <person name="Ngan C.Y."/>
            <person name="Daum C."/>
            <person name="Chiniquy J."/>
            <person name="Barry K."/>
            <person name="LaButti K."/>
            <person name="Haridas S."/>
            <person name="Simmons B.A."/>
            <person name="Magnuson J.K."/>
            <person name="Mortensen U.H."/>
            <person name="Larsen T.O."/>
            <person name="Grigoriev I.V."/>
            <person name="Baker S.E."/>
            <person name="Andersen M.R."/>
            <person name="Nordberg H.P."/>
            <person name="Cantor M.N."/>
            <person name="Hua S.X."/>
        </authorList>
    </citation>
    <scope>NUCLEOTIDE SEQUENCE [LARGE SCALE GENOMIC DNA]</scope>
    <source>
        <strain evidence="3">IBT 19404</strain>
    </source>
</reference>
<keyword evidence="3" id="KW-1185">Reference proteome</keyword>
<name>A0A2J5I804_9EURO</name>
<dbReference type="EMBL" id="KZ559501">
    <property type="protein sequence ID" value="PLN85944.1"/>
    <property type="molecule type" value="Genomic_DNA"/>
</dbReference>
<dbReference type="OrthoDB" id="4507335at2759"/>